<sequence length="346" mass="36269">MTNVPLDCVVEDRGGVVENRHLIHAAVATATGELLYAVGDPSRLTLIRSAAKPAQSVAVLEALASPSPDSTLPPNFSLTAEDIALMSASHSSEDRHLAHACSLLQRGGNSPADLKCGGHPAISTSVNEAWIRQGITPEGVHNNCSGKHAGMLAAARALAADTDYHLPSHPVQLRVTGVVEDLISHLGEVKWAVDGCNLPAPAMPLTSLAAMYAAFAAADASRGGREAEMARVFDAMHDHPLLVSGTGRFCAAVARIPGVVGKVGADACYGVGVRAAGREMGIAVKVEDGNMDILYAAVAEILERLGIGSEEERRGVKEFHQAERRNTAGVKVGLVTYPFVLRDMQV</sequence>
<protein>
    <submittedName>
        <fullName evidence="1">Putative thermolabile L-asparaginase</fullName>
    </submittedName>
</protein>
<dbReference type="Proteomes" id="UP000053611">
    <property type="component" value="Unassembled WGS sequence"/>
</dbReference>
<dbReference type="PANTHER" id="PTHR42110:SF1">
    <property type="entry name" value="L-ASPARAGINASE, PUTATIVE (AFU_ORTHOLOGUE AFUA_3G11890)-RELATED"/>
    <property type="match status" value="1"/>
</dbReference>
<accession>A0A0J0XNN6</accession>
<dbReference type="Pfam" id="PF06089">
    <property type="entry name" value="Asparaginase_II"/>
    <property type="match status" value="1"/>
</dbReference>
<organism evidence="1 2">
    <name type="scientific">Cutaneotrichosporon oleaginosum</name>
    <dbReference type="NCBI Taxonomy" id="879819"/>
    <lineage>
        <taxon>Eukaryota</taxon>
        <taxon>Fungi</taxon>
        <taxon>Dikarya</taxon>
        <taxon>Basidiomycota</taxon>
        <taxon>Agaricomycotina</taxon>
        <taxon>Tremellomycetes</taxon>
        <taxon>Trichosporonales</taxon>
        <taxon>Trichosporonaceae</taxon>
        <taxon>Cutaneotrichosporon</taxon>
    </lineage>
</organism>
<dbReference type="OrthoDB" id="2588474at2759"/>
<dbReference type="RefSeq" id="XP_018279188.1">
    <property type="nucleotide sequence ID" value="XM_018427399.1"/>
</dbReference>
<reference evidence="1 2" key="1">
    <citation type="submission" date="2015-03" db="EMBL/GenBank/DDBJ databases">
        <title>Genomics and transcriptomics of the oil-accumulating basidiomycete yeast T. oleaginosus allow insights into substrate utilization and the diverse evolutionary trajectories of mating systems in fungi.</title>
        <authorList>
            <consortium name="DOE Joint Genome Institute"/>
            <person name="Kourist R."/>
            <person name="Kracht O."/>
            <person name="Bracharz F."/>
            <person name="Lipzen A."/>
            <person name="Nolan M."/>
            <person name="Ohm R."/>
            <person name="Grigoriev I."/>
            <person name="Sun S."/>
            <person name="Heitman J."/>
            <person name="Bruck T."/>
            <person name="Nowrousian M."/>
        </authorList>
    </citation>
    <scope>NUCLEOTIDE SEQUENCE [LARGE SCALE GENOMIC DNA]</scope>
    <source>
        <strain evidence="1 2">IBC0246</strain>
    </source>
</reference>
<dbReference type="EMBL" id="KQ087202">
    <property type="protein sequence ID" value="KLT42697.1"/>
    <property type="molecule type" value="Genomic_DNA"/>
</dbReference>
<dbReference type="AlphaFoldDB" id="A0A0J0XNN6"/>
<evidence type="ECO:0000313" key="1">
    <source>
        <dbReference type="EMBL" id="KLT42697.1"/>
    </source>
</evidence>
<dbReference type="InterPro" id="IPR010349">
    <property type="entry name" value="Asparaginase_II"/>
</dbReference>
<evidence type="ECO:0000313" key="2">
    <source>
        <dbReference type="Proteomes" id="UP000053611"/>
    </source>
</evidence>
<gene>
    <name evidence="1" type="ORF">CC85DRAFT_77198</name>
</gene>
<dbReference type="PANTHER" id="PTHR42110">
    <property type="entry name" value="L-ASPARAGINASE, PUTATIVE (AFU_ORTHOLOGUE AFUA_3G11890)-RELATED"/>
    <property type="match status" value="1"/>
</dbReference>
<keyword evidence="2" id="KW-1185">Reference proteome</keyword>
<dbReference type="GeneID" id="28988002"/>
<proteinExistence type="predicted"/>
<name>A0A0J0XNN6_9TREE</name>